<dbReference type="Proteomes" id="UP001202180">
    <property type="component" value="Unassembled WGS sequence"/>
</dbReference>
<evidence type="ECO:0000313" key="3">
    <source>
        <dbReference type="Proteomes" id="UP001202180"/>
    </source>
</evidence>
<evidence type="ECO:0000313" key="2">
    <source>
        <dbReference type="EMBL" id="MCK8495747.1"/>
    </source>
</evidence>
<name>A0ABT0HUG2_9BACT</name>
<keyword evidence="3" id="KW-1185">Reference proteome</keyword>
<dbReference type="SUPFAM" id="SSF49452">
    <property type="entry name" value="Starch-binding domain-like"/>
    <property type="match status" value="1"/>
</dbReference>
<feature type="signal peptide" evidence="1">
    <location>
        <begin position="1"/>
        <end position="19"/>
    </location>
</feature>
<sequence>MKYFLVFSFVLGLYQASQAQIDLPGDIQGRLVTTDHRPILSACVVLQQGCLRTSSDQQGRFTFQQVPPGQYVVQVYGPNLEPTREKVTVVGGVVMQLLIVVNHAVKPLLHNDASHSDVDAIGFADSAGSGQVLSHNLSKNNGSNR</sequence>
<comment type="caution">
    <text evidence="2">The sequence shown here is derived from an EMBL/GenBank/DDBJ whole genome shotgun (WGS) entry which is preliminary data.</text>
</comment>
<proteinExistence type="predicted"/>
<dbReference type="Gene3D" id="2.60.40.1120">
    <property type="entry name" value="Carboxypeptidase-like, regulatory domain"/>
    <property type="match status" value="1"/>
</dbReference>
<reference evidence="2 3" key="1">
    <citation type="submission" date="2022-04" db="EMBL/GenBank/DDBJ databases">
        <title>Spirosoma sp. strain RP8 genome sequencing and assembly.</title>
        <authorList>
            <person name="Jung Y."/>
        </authorList>
    </citation>
    <scope>NUCLEOTIDE SEQUENCE [LARGE SCALE GENOMIC DNA]</scope>
    <source>
        <strain evidence="2 3">RP8</strain>
    </source>
</reference>
<feature type="chain" id="PRO_5046820164" evidence="1">
    <location>
        <begin position="20"/>
        <end position="145"/>
    </location>
</feature>
<evidence type="ECO:0000256" key="1">
    <source>
        <dbReference type="SAM" id="SignalP"/>
    </source>
</evidence>
<dbReference type="Pfam" id="PF13620">
    <property type="entry name" value="CarboxypepD_reg"/>
    <property type="match status" value="1"/>
</dbReference>
<dbReference type="InterPro" id="IPR013784">
    <property type="entry name" value="Carb-bd-like_fold"/>
</dbReference>
<organism evidence="2 3">
    <name type="scientific">Spirosoma liriopis</name>
    <dbReference type="NCBI Taxonomy" id="2937440"/>
    <lineage>
        <taxon>Bacteria</taxon>
        <taxon>Pseudomonadati</taxon>
        <taxon>Bacteroidota</taxon>
        <taxon>Cytophagia</taxon>
        <taxon>Cytophagales</taxon>
        <taxon>Cytophagaceae</taxon>
        <taxon>Spirosoma</taxon>
    </lineage>
</organism>
<dbReference type="EMBL" id="JALPRF010000011">
    <property type="protein sequence ID" value="MCK8495747.1"/>
    <property type="molecule type" value="Genomic_DNA"/>
</dbReference>
<gene>
    <name evidence="2" type="ORF">M0L20_28030</name>
</gene>
<dbReference type="RefSeq" id="WP_248480494.1">
    <property type="nucleotide sequence ID" value="NZ_JALPRF010000011.1"/>
</dbReference>
<accession>A0ABT0HUG2</accession>
<keyword evidence="1" id="KW-0732">Signal</keyword>
<protein>
    <submittedName>
        <fullName evidence="2">Carboxypeptidase-like regulatory domain-containing protein</fullName>
    </submittedName>
</protein>